<gene>
    <name evidence="8" type="ORF">C8D87_104440</name>
</gene>
<dbReference type="InterPro" id="IPR009959">
    <property type="entry name" value="Cyclase_SnoaL-like"/>
</dbReference>
<dbReference type="InterPro" id="IPR050196">
    <property type="entry name" value="Cytochrome_P450_Monoox"/>
</dbReference>
<dbReference type="Pfam" id="PF07366">
    <property type="entry name" value="SnoaL"/>
    <property type="match status" value="1"/>
</dbReference>
<evidence type="ECO:0000313" key="8">
    <source>
        <dbReference type="EMBL" id="RAS65889.1"/>
    </source>
</evidence>
<keyword evidence="5 7" id="KW-0408">Iron</keyword>
<evidence type="ECO:0000256" key="7">
    <source>
        <dbReference type="RuleBase" id="RU000461"/>
    </source>
</evidence>
<dbReference type="Pfam" id="PF00067">
    <property type="entry name" value="p450"/>
    <property type="match status" value="1"/>
</dbReference>
<protein>
    <submittedName>
        <fullName evidence="8">Cytochrome P450</fullName>
    </submittedName>
</protein>
<dbReference type="InterPro" id="IPR036396">
    <property type="entry name" value="Cyt_P450_sf"/>
</dbReference>
<dbReference type="Proteomes" id="UP000248714">
    <property type="component" value="Unassembled WGS sequence"/>
</dbReference>
<dbReference type="CDD" id="cd20620">
    <property type="entry name" value="CYP132-like"/>
    <property type="match status" value="1"/>
</dbReference>
<evidence type="ECO:0000256" key="2">
    <source>
        <dbReference type="ARBA" id="ARBA00022617"/>
    </source>
</evidence>
<accession>A0ABX9EB79</accession>
<keyword evidence="4 7" id="KW-0560">Oxidoreductase</keyword>
<dbReference type="InterPro" id="IPR032710">
    <property type="entry name" value="NTF2-like_dom_sf"/>
</dbReference>
<organism evidence="8 9">
    <name type="scientific">Lentzea atacamensis</name>
    <dbReference type="NCBI Taxonomy" id="531938"/>
    <lineage>
        <taxon>Bacteria</taxon>
        <taxon>Bacillati</taxon>
        <taxon>Actinomycetota</taxon>
        <taxon>Actinomycetes</taxon>
        <taxon>Pseudonocardiales</taxon>
        <taxon>Pseudonocardiaceae</taxon>
        <taxon>Lentzea</taxon>
    </lineage>
</organism>
<dbReference type="SUPFAM" id="SSF48264">
    <property type="entry name" value="Cytochrome P450"/>
    <property type="match status" value="1"/>
</dbReference>
<sequence length="623" mass="69681">MSSGIDYQRCVLEFLRRAWSIGEQDLLNTLDELCAPEASFHIGSHPQTRTLPEFQRLVRLVKQGQPDLSYRVEGLISAGPEVVARLAFRGTHTGHLAGLVPPTRRGLTLTEMIHVVIDDQGRLRELWHESDFHGLLVAAGAVPPLDAHPLRQVLTAARSLVRSALSPPPVPAELSPVLAREAPGPRGYPVVGVGPDLARDLVGTFTRAWREHGDVVRFPLPGSRRLFLVNHPDHVRQVLEYKQPIYPKDPLSVGKFEPFVGNGLFTSNGEFHFRQRRLAQPVFKGARVASYAPVMVTAAGELAHRWRDERVETVDLTPEMMRLALDIVMRTVFSADLGGRTAEIADAVRTCNAHTNARLQRFVELPGTRLTPAHRRFVAARALVDGFVHDLIQRRRRDPADRDDMLSRLLSAGGRGMTDQHVRDEIVTIFLGGYETTALSLVWTFSLLSRHPAVEDAVRAELSEIVGGRPVADSDLPRLSYLRMVYQEALRLYPPVWTMSRSPIEDDVLGGCRIPRGSQVFISPYLLHRHPEFWDNPEGFQPERFARQRATQQPLYSYMPFSRGPRLCPGASIALFEAPLVIARLLQSYRLQLRPGHLCTPTSNVFLYPEGGMPMALVPLKDG</sequence>
<comment type="similarity">
    <text evidence="1 7">Belongs to the cytochrome P450 family.</text>
</comment>
<dbReference type="RefSeq" id="WP_112228024.1">
    <property type="nucleotide sequence ID" value="NZ_QLTT01000004.1"/>
</dbReference>
<evidence type="ECO:0000256" key="3">
    <source>
        <dbReference type="ARBA" id="ARBA00022723"/>
    </source>
</evidence>
<evidence type="ECO:0000256" key="6">
    <source>
        <dbReference type="ARBA" id="ARBA00023033"/>
    </source>
</evidence>
<reference evidence="8 9" key="1">
    <citation type="submission" date="2018-06" db="EMBL/GenBank/DDBJ databases">
        <title>Genomic Encyclopedia of Type Strains, Phase IV (KMG-IV): sequencing the most valuable type-strain genomes for metagenomic binning, comparative biology and taxonomic classification.</title>
        <authorList>
            <person name="Goeker M."/>
        </authorList>
    </citation>
    <scope>NUCLEOTIDE SEQUENCE [LARGE SCALE GENOMIC DNA]</scope>
    <source>
        <strain evidence="8 9">DSM 45479</strain>
    </source>
</reference>
<dbReference type="PRINTS" id="PR00385">
    <property type="entry name" value="P450"/>
</dbReference>
<dbReference type="PANTHER" id="PTHR24291">
    <property type="entry name" value="CYTOCHROME P450 FAMILY 4"/>
    <property type="match status" value="1"/>
</dbReference>
<comment type="caution">
    <text evidence="8">The sequence shown here is derived from an EMBL/GenBank/DDBJ whole genome shotgun (WGS) entry which is preliminary data.</text>
</comment>
<dbReference type="InterPro" id="IPR001128">
    <property type="entry name" value="Cyt_P450"/>
</dbReference>
<keyword evidence="9" id="KW-1185">Reference proteome</keyword>
<dbReference type="InterPro" id="IPR002401">
    <property type="entry name" value="Cyt_P450_E_grp-I"/>
</dbReference>
<keyword evidence="2 7" id="KW-0349">Heme</keyword>
<keyword evidence="3 7" id="KW-0479">Metal-binding</keyword>
<evidence type="ECO:0000256" key="4">
    <source>
        <dbReference type="ARBA" id="ARBA00023002"/>
    </source>
</evidence>
<evidence type="ECO:0000313" key="9">
    <source>
        <dbReference type="Proteomes" id="UP000248714"/>
    </source>
</evidence>
<dbReference type="PRINTS" id="PR00463">
    <property type="entry name" value="EP450I"/>
</dbReference>
<evidence type="ECO:0000256" key="5">
    <source>
        <dbReference type="ARBA" id="ARBA00023004"/>
    </source>
</evidence>
<dbReference type="InterPro" id="IPR017972">
    <property type="entry name" value="Cyt_P450_CS"/>
</dbReference>
<proteinExistence type="inferred from homology"/>
<dbReference type="PANTHER" id="PTHR24291:SF50">
    <property type="entry name" value="BIFUNCTIONAL ALBAFLAVENONE MONOOXYGENASE_TERPENE SYNTHASE"/>
    <property type="match status" value="1"/>
</dbReference>
<keyword evidence="6 7" id="KW-0503">Monooxygenase</keyword>
<evidence type="ECO:0000256" key="1">
    <source>
        <dbReference type="ARBA" id="ARBA00010617"/>
    </source>
</evidence>
<dbReference type="Gene3D" id="1.10.630.10">
    <property type="entry name" value="Cytochrome P450"/>
    <property type="match status" value="1"/>
</dbReference>
<dbReference type="EMBL" id="QLTT01000004">
    <property type="protein sequence ID" value="RAS65889.1"/>
    <property type="molecule type" value="Genomic_DNA"/>
</dbReference>
<dbReference type="PROSITE" id="PS00086">
    <property type="entry name" value="CYTOCHROME_P450"/>
    <property type="match status" value="1"/>
</dbReference>
<dbReference type="SUPFAM" id="SSF54427">
    <property type="entry name" value="NTF2-like"/>
    <property type="match status" value="1"/>
</dbReference>
<name>A0ABX9EB79_9PSEU</name>
<dbReference type="Gene3D" id="3.10.450.50">
    <property type="match status" value="1"/>
</dbReference>